<reference evidence="5 6" key="1">
    <citation type="journal article" date="2019" name="Int. J. Syst. Evol. Microbiol.">
        <title>The Global Catalogue of Microorganisms (GCM) 10K type strain sequencing project: providing services to taxonomists for standard genome sequencing and annotation.</title>
        <authorList>
            <consortium name="The Broad Institute Genomics Platform"/>
            <consortium name="The Broad Institute Genome Sequencing Center for Infectious Disease"/>
            <person name="Wu L."/>
            <person name="Ma J."/>
        </authorList>
    </citation>
    <scope>NUCLEOTIDE SEQUENCE [LARGE SCALE GENOMIC DNA]</scope>
    <source>
        <strain evidence="5 6">JCM 17504</strain>
    </source>
</reference>
<evidence type="ECO:0000259" key="4">
    <source>
        <dbReference type="Pfam" id="PF02230"/>
    </source>
</evidence>
<keyword evidence="2 5" id="KW-0378">Hydrolase</keyword>
<dbReference type="InterPro" id="IPR029058">
    <property type="entry name" value="AB_hydrolase_fold"/>
</dbReference>
<dbReference type="GO" id="GO:0016787">
    <property type="term" value="F:hydrolase activity"/>
    <property type="evidence" value="ECO:0007669"/>
    <property type="project" value="UniProtKB-KW"/>
</dbReference>
<dbReference type="PANTHER" id="PTHR10655">
    <property type="entry name" value="LYSOPHOSPHOLIPASE-RELATED"/>
    <property type="match status" value="1"/>
</dbReference>
<organism evidence="5 6">
    <name type="scientific">Haladaptatus pallidirubidus</name>
    <dbReference type="NCBI Taxonomy" id="1008152"/>
    <lineage>
        <taxon>Archaea</taxon>
        <taxon>Methanobacteriati</taxon>
        <taxon>Methanobacteriota</taxon>
        <taxon>Stenosarchaea group</taxon>
        <taxon>Halobacteria</taxon>
        <taxon>Halobacteriales</taxon>
        <taxon>Haladaptataceae</taxon>
        <taxon>Haladaptatus</taxon>
    </lineage>
</organism>
<protein>
    <submittedName>
        <fullName evidence="5">Dienelactone hydrolase family protein</fullName>
    </submittedName>
</protein>
<dbReference type="EMBL" id="BAABKX010000001">
    <property type="protein sequence ID" value="GAA5048305.1"/>
    <property type="molecule type" value="Genomic_DNA"/>
</dbReference>
<evidence type="ECO:0000313" key="5">
    <source>
        <dbReference type="EMBL" id="GAA5048305.1"/>
    </source>
</evidence>
<feature type="region of interest" description="Disordered" evidence="3">
    <location>
        <begin position="1"/>
        <end position="22"/>
    </location>
</feature>
<sequence length="226" mass="24286">MTDTQFTTDDIDGPHAGQPVATTGATIDDADTAMVLIHGRGATAESILELSQEFQHPEIAYLAPQASGNTWYPQPFLAPVETNQPSLSSALALLETILFALETVGIAPDRTFLLGFSQGACLTTEFVARNATRYGGVAGFSGGLIGPDGTPREYEGSLDGTPVYLGCSDRDPHIPVKRVHETREVLRELDGDVTEQIFEGMGHGVIPEEIDHVSEMIDGLMDSERR</sequence>
<evidence type="ECO:0000256" key="2">
    <source>
        <dbReference type="ARBA" id="ARBA00022801"/>
    </source>
</evidence>
<dbReference type="InterPro" id="IPR003140">
    <property type="entry name" value="PLipase/COase/thioEstase"/>
</dbReference>
<dbReference type="Pfam" id="PF02230">
    <property type="entry name" value="Abhydrolase_2"/>
    <property type="match status" value="1"/>
</dbReference>
<gene>
    <name evidence="5" type="ORF">GCM10025751_19970</name>
</gene>
<dbReference type="GeneID" id="68612594"/>
<dbReference type="RefSeq" id="WP_227776749.1">
    <property type="nucleotide sequence ID" value="NZ_BAABKX010000001.1"/>
</dbReference>
<proteinExistence type="inferred from homology"/>
<dbReference type="Gene3D" id="3.40.50.1820">
    <property type="entry name" value="alpha/beta hydrolase"/>
    <property type="match status" value="1"/>
</dbReference>
<evidence type="ECO:0000256" key="1">
    <source>
        <dbReference type="ARBA" id="ARBA00006499"/>
    </source>
</evidence>
<keyword evidence="6" id="KW-1185">Reference proteome</keyword>
<name>A0AAV3UFV1_9EURY</name>
<dbReference type="AlphaFoldDB" id="A0AAV3UFV1"/>
<dbReference type="Proteomes" id="UP001501729">
    <property type="component" value="Unassembled WGS sequence"/>
</dbReference>
<evidence type="ECO:0000256" key="3">
    <source>
        <dbReference type="SAM" id="MobiDB-lite"/>
    </source>
</evidence>
<dbReference type="PANTHER" id="PTHR10655:SF17">
    <property type="entry name" value="LYSOPHOSPHOLIPASE-LIKE PROTEIN 1"/>
    <property type="match status" value="1"/>
</dbReference>
<accession>A0AAV3UFV1</accession>
<feature type="domain" description="Phospholipase/carboxylesterase/thioesterase" evidence="4">
    <location>
        <begin position="28"/>
        <end position="218"/>
    </location>
</feature>
<dbReference type="SUPFAM" id="SSF53474">
    <property type="entry name" value="alpha/beta-Hydrolases"/>
    <property type="match status" value="1"/>
</dbReference>
<dbReference type="InterPro" id="IPR050565">
    <property type="entry name" value="LYPA1-2/EST-like"/>
</dbReference>
<comment type="caution">
    <text evidence="5">The sequence shown here is derived from an EMBL/GenBank/DDBJ whole genome shotgun (WGS) entry which is preliminary data.</text>
</comment>
<comment type="similarity">
    <text evidence="1">Belongs to the AB hydrolase superfamily. AB hydrolase 2 family.</text>
</comment>
<evidence type="ECO:0000313" key="6">
    <source>
        <dbReference type="Proteomes" id="UP001501729"/>
    </source>
</evidence>